<feature type="domain" description="VOC" evidence="1">
    <location>
        <begin position="14"/>
        <end position="132"/>
    </location>
</feature>
<dbReference type="Proteomes" id="UP000029713">
    <property type="component" value="Unassembled WGS sequence"/>
</dbReference>
<dbReference type="InterPro" id="IPR037523">
    <property type="entry name" value="VOC_core"/>
</dbReference>
<dbReference type="EMBL" id="JPMX01000062">
    <property type="protein sequence ID" value="KGH45980.1"/>
    <property type="molecule type" value="Genomic_DNA"/>
</dbReference>
<gene>
    <name evidence="2" type="ORF">IN07_14470</name>
</gene>
<evidence type="ECO:0000313" key="2">
    <source>
        <dbReference type="EMBL" id="KGH45980.1"/>
    </source>
</evidence>
<dbReference type="PANTHER" id="PTHR36437">
    <property type="entry name" value="GLYOXALASE/BLEOMYCIN RESISTANCE PROTEIN/DIOXYGENASE"/>
    <property type="match status" value="1"/>
</dbReference>
<protein>
    <submittedName>
        <fullName evidence="2">Glyoxalase</fullName>
    </submittedName>
</protein>
<dbReference type="Pfam" id="PF00903">
    <property type="entry name" value="Glyoxalase"/>
    <property type="match status" value="1"/>
</dbReference>
<proteinExistence type="predicted"/>
<sequence>MTGMTQTRTTTLTQLAVTMFSVSDQDAALAFYTDVLGFEVRGDERFGEDGTDRWLEVAPPGSSARLALNPPMGGSPGGGAIGVESTDVLAEHRRLAARGDVDVDPVPTRVPGAPLLFAVRDPDGNSIWVVEEPAS</sequence>
<dbReference type="AlphaFoldDB" id="A0A098Y6C4"/>
<keyword evidence="3" id="KW-1185">Reference proteome</keyword>
<evidence type="ECO:0000313" key="3">
    <source>
        <dbReference type="Proteomes" id="UP000029713"/>
    </source>
</evidence>
<dbReference type="STRING" id="1522368.IN07_14470"/>
<accession>A0A098Y6C4</accession>
<comment type="caution">
    <text evidence="2">The sequence shown here is derived from an EMBL/GenBank/DDBJ whole genome shotgun (WGS) entry which is preliminary data.</text>
</comment>
<evidence type="ECO:0000259" key="1">
    <source>
        <dbReference type="PROSITE" id="PS51819"/>
    </source>
</evidence>
<dbReference type="PANTHER" id="PTHR36437:SF2">
    <property type="entry name" value="GLYOXALASE_BLEOMYCIN RESISTANCE PROTEIN_DIOXYGENASE"/>
    <property type="match status" value="1"/>
</dbReference>
<reference evidence="2 3" key="1">
    <citation type="submission" date="2014-07" db="EMBL/GenBank/DDBJ databases">
        <title>Biosystematic studies on Modestobacter strains isolated from extreme hyper-arid desert soil and from historic building.</title>
        <authorList>
            <person name="Bukarasam K."/>
            <person name="Bull A."/>
            <person name="Girard G."/>
            <person name="van Wezel G."/>
            <person name="Goodfellow M."/>
        </authorList>
    </citation>
    <scope>NUCLEOTIDE SEQUENCE [LARGE SCALE GENOMIC DNA]</scope>
    <source>
        <strain evidence="2 3">KNN45-2b</strain>
    </source>
</reference>
<dbReference type="InterPro" id="IPR004360">
    <property type="entry name" value="Glyas_Fos-R_dOase_dom"/>
</dbReference>
<dbReference type="InterPro" id="IPR029068">
    <property type="entry name" value="Glyas_Bleomycin-R_OHBP_Dase"/>
</dbReference>
<name>A0A098Y6C4_9ACTN</name>
<dbReference type="SUPFAM" id="SSF54593">
    <property type="entry name" value="Glyoxalase/Bleomycin resistance protein/Dihydroxybiphenyl dioxygenase"/>
    <property type="match status" value="1"/>
</dbReference>
<dbReference type="PROSITE" id="PS51819">
    <property type="entry name" value="VOC"/>
    <property type="match status" value="1"/>
</dbReference>
<dbReference type="Gene3D" id="3.10.180.10">
    <property type="entry name" value="2,3-Dihydroxybiphenyl 1,2-Dioxygenase, domain 1"/>
    <property type="match status" value="1"/>
</dbReference>
<organism evidence="2 3">
    <name type="scientific">Modestobacter caceresii</name>
    <dbReference type="NCBI Taxonomy" id="1522368"/>
    <lineage>
        <taxon>Bacteria</taxon>
        <taxon>Bacillati</taxon>
        <taxon>Actinomycetota</taxon>
        <taxon>Actinomycetes</taxon>
        <taxon>Geodermatophilales</taxon>
        <taxon>Geodermatophilaceae</taxon>
        <taxon>Modestobacter</taxon>
    </lineage>
</organism>